<dbReference type="GO" id="GO:0016787">
    <property type="term" value="F:hydrolase activity"/>
    <property type="evidence" value="ECO:0007669"/>
    <property type="project" value="UniProtKB-KW"/>
</dbReference>
<dbReference type="Proteomes" id="UP000433575">
    <property type="component" value="Unassembled WGS sequence"/>
</dbReference>
<dbReference type="SUPFAM" id="SSF56281">
    <property type="entry name" value="Metallo-hydrolase/oxidoreductase"/>
    <property type="match status" value="1"/>
</dbReference>
<dbReference type="OrthoDB" id="9761531at2"/>
<dbReference type="EMBL" id="WKPJ01000009">
    <property type="protein sequence ID" value="MSA89340.1"/>
    <property type="molecule type" value="Genomic_DNA"/>
</dbReference>
<evidence type="ECO:0000313" key="5">
    <source>
        <dbReference type="Proteomes" id="UP000433575"/>
    </source>
</evidence>
<proteinExistence type="predicted"/>
<keyword evidence="6" id="KW-1185">Reference proteome</keyword>
<dbReference type="InterPro" id="IPR035681">
    <property type="entry name" value="ComA-like_MBL"/>
</dbReference>
<keyword evidence="3" id="KW-0378">Hydrolase</keyword>
<dbReference type="InterPro" id="IPR001279">
    <property type="entry name" value="Metallo-B-lactamas"/>
</dbReference>
<dbReference type="AlphaFoldDB" id="A0A6N7S6T9"/>
<dbReference type="SMART" id="SM00849">
    <property type="entry name" value="Lactamase_B"/>
    <property type="match status" value="1"/>
</dbReference>
<gene>
    <name evidence="4" type="ORF">GKD88_07780</name>
    <name evidence="3" type="ORF">GKE08_08375</name>
</gene>
<organism evidence="3 5">
    <name type="scientific">Holdemania massiliensis</name>
    <dbReference type="NCBI Taxonomy" id="1468449"/>
    <lineage>
        <taxon>Bacteria</taxon>
        <taxon>Bacillati</taxon>
        <taxon>Bacillota</taxon>
        <taxon>Erysipelotrichia</taxon>
        <taxon>Erysipelotrichales</taxon>
        <taxon>Erysipelotrichaceae</taxon>
        <taxon>Holdemania</taxon>
    </lineage>
</organism>
<feature type="transmembrane region" description="Helical" evidence="1">
    <location>
        <begin position="21"/>
        <end position="41"/>
    </location>
</feature>
<keyword evidence="1" id="KW-0472">Membrane</keyword>
<dbReference type="Gene3D" id="3.60.15.10">
    <property type="entry name" value="Ribonuclease Z/Hydroxyacylglutathione hydrolase-like"/>
    <property type="match status" value="1"/>
</dbReference>
<dbReference type="CDD" id="cd07731">
    <property type="entry name" value="ComA-like_MBL-fold"/>
    <property type="match status" value="1"/>
</dbReference>
<evidence type="ECO:0000313" key="4">
    <source>
        <dbReference type="EMBL" id="MSC33018.1"/>
    </source>
</evidence>
<evidence type="ECO:0000256" key="1">
    <source>
        <dbReference type="SAM" id="Phobius"/>
    </source>
</evidence>
<dbReference type="EMBL" id="WKPI01000010">
    <property type="protein sequence ID" value="MSC33018.1"/>
    <property type="molecule type" value="Genomic_DNA"/>
</dbReference>
<dbReference type="PANTHER" id="PTHR30619:SF7">
    <property type="entry name" value="BETA-LACTAMASE DOMAIN PROTEIN"/>
    <property type="match status" value="1"/>
</dbReference>
<dbReference type="InterPro" id="IPR036866">
    <property type="entry name" value="RibonucZ/Hydroxyglut_hydro"/>
</dbReference>
<dbReference type="RefSeq" id="WP_154238641.1">
    <property type="nucleotide sequence ID" value="NZ_CALJPI010000059.1"/>
</dbReference>
<evidence type="ECO:0000259" key="2">
    <source>
        <dbReference type="SMART" id="SM00849"/>
    </source>
</evidence>
<keyword evidence="1" id="KW-0812">Transmembrane</keyword>
<accession>A0A6N7S6T9</accession>
<keyword evidence="1" id="KW-1133">Transmembrane helix</keyword>
<feature type="domain" description="Metallo-beta-lactamase" evidence="2">
    <location>
        <begin position="72"/>
        <end position="265"/>
    </location>
</feature>
<comment type="caution">
    <text evidence="3">The sequence shown here is derived from an EMBL/GenBank/DDBJ whole genome shotgun (WGS) entry which is preliminary data.</text>
</comment>
<dbReference type="InterPro" id="IPR052159">
    <property type="entry name" value="Competence_DNA_uptake"/>
</dbReference>
<dbReference type="Pfam" id="PF00753">
    <property type="entry name" value="Lactamase_B"/>
    <property type="match status" value="1"/>
</dbReference>
<sequence>MRKTTRKRSVQRSKKRTPLTWGSLIGAILLAGLGYFSPQLLPESASPFKNTPSPVHTQVNSALTVHFIDVGQADAILIQSGEEAMMIDAGNNADAKLITDYLQQQGVTHLKYAIGTHAHEDHIGSLDAVLYSFDVDTVMLPKRTLESKSYKDVIQAIETTQTALIHPQPGDTFSLGEDQFVVLGPLSEDYSEVNNSSLVLRYVHGQTSILFTGDMQAKSEKDILDSYAPVQANILKAPHHGSDTSSTQAFLEAVKPQDVIISVGLNNDYQLPSEDVLKRYEKLGFSVYRTDQLGTILIESDGVHYTIHN</sequence>
<name>A0A6N7S6T9_9FIRM</name>
<reference evidence="5 6" key="1">
    <citation type="journal article" date="2019" name="Nat. Med.">
        <title>A library of human gut bacterial isolates paired with longitudinal multiomics data enables mechanistic microbiome research.</title>
        <authorList>
            <person name="Poyet M."/>
            <person name="Groussin M."/>
            <person name="Gibbons S.M."/>
            <person name="Avila-Pacheco J."/>
            <person name="Jiang X."/>
            <person name="Kearney S.M."/>
            <person name="Perrotta A.R."/>
            <person name="Berdy B."/>
            <person name="Zhao S."/>
            <person name="Lieberman T.D."/>
            <person name="Swanson P.K."/>
            <person name="Smith M."/>
            <person name="Roesemann S."/>
            <person name="Alexander J.E."/>
            <person name="Rich S.A."/>
            <person name="Livny J."/>
            <person name="Vlamakis H."/>
            <person name="Clish C."/>
            <person name="Bullock K."/>
            <person name="Deik A."/>
            <person name="Scott J."/>
            <person name="Pierce K.A."/>
            <person name="Xavier R.J."/>
            <person name="Alm E.J."/>
        </authorList>
    </citation>
    <scope>NUCLEOTIDE SEQUENCE [LARGE SCALE GENOMIC DNA]</scope>
    <source>
        <strain evidence="3 5">BIOML-A4</strain>
        <strain evidence="4 6">BIOML-A5</strain>
    </source>
</reference>
<evidence type="ECO:0000313" key="3">
    <source>
        <dbReference type="EMBL" id="MSA89340.1"/>
    </source>
</evidence>
<protein>
    <submittedName>
        <fullName evidence="3">MBL fold metallo-hydrolase</fullName>
    </submittedName>
</protein>
<evidence type="ECO:0000313" key="6">
    <source>
        <dbReference type="Proteomes" id="UP000480929"/>
    </source>
</evidence>
<dbReference type="Proteomes" id="UP000480929">
    <property type="component" value="Unassembled WGS sequence"/>
</dbReference>
<dbReference type="PANTHER" id="PTHR30619">
    <property type="entry name" value="DNA INTERNALIZATION/COMPETENCE PROTEIN COMEC/REC2"/>
    <property type="match status" value="1"/>
</dbReference>